<evidence type="ECO:0000256" key="4">
    <source>
        <dbReference type="ARBA" id="ARBA00022989"/>
    </source>
</evidence>
<reference evidence="8" key="1">
    <citation type="submission" date="2019-11" db="EMBL/GenBank/DDBJ databases">
        <authorList>
            <person name="Feng L."/>
        </authorList>
    </citation>
    <scope>NUCLEOTIDE SEQUENCE</scope>
    <source>
        <strain evidence="8">BhanseniiLFYP23</strain>
    </source>
</reference>
<proteinExistence type="predicted"/>
<feature type="transmembrane region" description="Helical" evidence="6">
    <location>
        <begin position="130"/>
        <end position="152"/>
    </location>
</feature>
<dbReference type="SUPFAM" id="SSF109755">
    <property type="entry name" value="PhoU-like"/>
    <property type="match status" value="1"/>
</dbReference>
<keyword evidence="2" id="KW-1003">Cell membrane</keyword>
<dbReference type="GO" id="GO:0005436">
    <property type="term" value="F:sodium:phosphate symporter activity"/>
    <property type="evidence" value="ECO:0007669"/>
    <property type="project" value="InterPro"/>
</dbReference>
<protein>
    <submittedName>
        <fullName evidence="8">Na+/Pi-cotransporter</fullName>
    </submittedName>
</protein>
<feature type="domain" description="PhoU" evidence="7">
    <location>
        <begin position="350"/>
        <end position="436"/>
    </location>
</feature>
<feature type="transmembrane region" description="Helical" evidence="6">
    <location>
        <begin position="48"/>
        <end position="74"/>
    </location>
</feature>
<feature type="transmembrane region" description="Helical" evidence="6">
    <location>
        <begin position="173"/>
        <end position="199"/>
    </location>
</feature>
<dbReference type="GO" id="GO:0005886">
    <property type="term" value="C:plasma membrane"/>
    <property type="evidence" value="ECO:0007669"/>
    <property type="project" value="UniProtKB-SubCell"/>
</dbReference>
<dbReference type="Gene3D" id="1.20.58.220">
    <property type="entry name" value="Phosphate transport system protein phou homolog 2, domain 2"/>
    <property type="match status" value="1"/>
</dbReference>
<dbReference type="PANTHER" id="PTHR10010">
    <property type="entry name" value="SOLUTE CARRIER FAMILY 34 SODIUM PHOSPHATE , MEMBER 2-RELATED"/>
    <property type="match status" value="1"/>
</dbReference>
<name>A0A6N2QWM8_BLAHA</name>
<keyword evidence="5 6" id="KW-0472">Membrane</keyword>
<dbReference type="PANTHER" id="PTHR10010:SF46">
    <property type="entry name" value="SODIUM-DEPENDENT PHOSPHATE TRANSPORT PROTEIN 2B"/>
    <property type="match status" value="1"/>
</dbReference>
<keyword evidence="3 6" id="KW-0812">Transmembrane</keyword>
<dbReference type="NCBIfam" id="TIGR00704">
    <property type="entry name" value="NaPi_cotrn_rel"/>
    <property type="match status" value="1"/>
</dbReference>
<organism evidence="8">
    <name type="scientific">Blautia hansenii</name>
    <name type="common">Ruminococcus hansenii</name>
    <dbReference type="NCBI Taxonomy" id="1322"/>
    <lineage>
        <taxon>Bacteria</taxon>
        <taxon>Bacillati</taxon>
        <taxon>Bacillota</taxon>
        <taxon>Clostridia</taxon>
        <taxon>Lachnospirales</taxon>
        <taxon>Lachnospiraceae</taxon>
        <taxon>Blautia</taxon>
    </lineage>
</organism>
<evidence type="ECO:0000256" key="2">
    <source>
        <dbReference type="ARBA" id="ARBA00022475"/>
    </source>
</evidence>
<dbReference type="EMBL" id="CACRSY010000004">
    <property type="protein sequence ID" value="VYS72876.1"/>
    <property type="molecule type" value="Genomic_DNA"/>
</dbReference>
<dbReference type="InterPro" id="IPR026022">
    <property type="entry name" value="PhoU_dom"/>
</dbReference>
<evidence type="ECO:0000256" key="3">
    <source>
        <dbReference type="ARBA" id="ARBA00022692"/>
    </source>
</evidence>
<dbReference type="InterPro" id="IPR004633">
    <property type="entry name" value="NaPi_cotrn-rel/YqeW-like"/>
</dbReference>
<comment type="subcellular location">
    <subcellularLocation>
        <location evidence="1">Cell membrane</location>
        <topology evidence="1">Multi-pass membrane protein</topology>
    </subcellularLocation>
</comment>
<dbReference type="RefSeq" id="WP_156341704.1">
    <property type="nucleotide sequence ID" value="NZ_CACRSY010000004.1"/>
</dbReference>
<dbReference type="Pfam" id="PF02690">
    <property type="entry name" value="Na_Pi_cotrans"/>
    <property type="match status" value="2"/>
</dbReference>
<feature type="transmembrane region" description="Helical" evidence="6">
    <location>
        <begin position="101"/>
        <end position="124"/>
    </location>
</feature>
<sequence>MKITDFFSLLGGLALFLYGMQMMSNGLEAAAGNRMKQILEKLTANRFLGVLVGAGITAVIQSSSATTVMVVGFVNSGMMTLKQAVWIIMGANIGTTITGQLIALDIGALAPLFAFCGVAAIVFVKKQQVHHYGLIVAGLGILFIGMEMMSGAMMPLRESEAFVSLMTKFSNPVLGILAGMIFTALIQSSSASVGILQALASSGLIGLPNAVFVLFGQNIGTCITAVLAAIGTSRNAKRTTVIHLLFNIIGTTIFTIVCLLTPLTSLVESFTPGNVSAQIANMHTLFNIATTLLLIPFGTYLAKLAVKILPEKKEELEGVMHMEFIHPMETKRDTQIGLSAIAVTGIKNELHRMINMAKQNVDSSFLCVKEGKKELLEEVREREDYIDYLNKEISKYISKVLVNESNPDDSQYISALFKVCGNVERIGDHAMNICEYTKMIEKQGISFSEEVKEEIDEMRDICGEALDFLGQIKDNTMDNVKVIEDFEQKIDDMTEDYRKKQLVRMQKGTCSEEGCIIYAEMLTDFERIGDHILNIGQEMGLGKVSA</sequence>
<evidence type="ECO:0000256" key="6">
    <source>
        <dbReference type="SAM" id="Phobius"/>
    </source>
</evidence>
<feature type="transmembrane region" description="Helical" evidence="6">
    <location>
        <begin position="211"/>
        <end position="232"/>
    </location>
</feature>
<dbReference type="InterPro" id="IPR038078">
    <property type="entry name" value="PhoU-like_sf"/>
</dbReference>
<feature type="transmembrane region" description="Helical" evidence="6">
    <location>
        <begin position="284"/>
        <end position="306"/>
    </location>
</feature>
<dbReference type="NCBIfam" id="NF037997">
    <property type="entry name" value="Na_Pi_symport"/>
    <property type="match status" value="1"/>
</dbReference>
<accession>A0A6N2QWM8</accession>
<gene>
    <name evidence="8" type="ORF">BHLFYP23_01291</name>
</gene>
<evidence type="ECO:0000313" key="8">
    <source>
        <dbReference type="EMBL" id="VYS72876.1"/>
    </source>
</evidence>
<dbReference type="GO" id="GO:0044341">
    <property type="term" value="P:sodium-dependent phosphate transport"/>
    <property type="evidence" value="ECO:0007669"/>
    <property type="project" value="InterPro"/>
</dbReference>
<evidence type="ECO:0000256" key="5">
    <source>
        <dbReference type="ARBA" id="ARBA00023136"/>
    </source>
</evidence>
<feature type="transmembrane region" description="Helical" evidence="6">
    <location>
        <begin position="244"/>
        <end position="264"/>
    </location>
</feature>
<dbReference type="AlphaFoldDB" id="A0A6N2QWM8"/>
<evidence type="ECO:0000256" key="1">
    <source>
        <dbReference type="ARBA" id="ARBA00004651"/>
    </source>
</evidence>
<dbReference type="InterPro" id="IPR003841">
    <property type="entry name" value="Na/Pi_transpt"/>
</dbReference>
<feature type="domain" description="PhoU" evidence="7">
    <location>
        <begin position="456"/>
        <end position="538"/>
    </location>
</feature>
<evidence type="ECO:0000259" key="7">
    <source>
        <dbReference type="Pfam" id="PF01895"/>
    </source>
</evidence>
<dbReference type="Pfam" id="PF01895">
    <property type="entry name" value="PhoU"/>
    <property type="match status" value="2"/>
</dbReference>
<keyword evidence="4 6" id="KW-1133">Transmembrane helix</keyword>